<protein>
    <submittedName>
        <fullName evidence="2">Uncharacterized protein</fullName>
    </submittedName>
</protein>
<gene>
    <name evidence="2" type="ORF">A1O5_07010</name>
</gene>
<accession>W9WP39</accession>
<proteinExistence type="predicted"/>
<dbReference type="OrthoDB" id="309640at2759"/>
<organism evidence="2 3">
    <name type="scientific">Cladophialophora psammophila CBS 110553</name>
    <dbReference type="NCBI Taxonomy" id="1182543"/>
    <lineage>
        <taxon>Eukaryota</taxon>
        <taxon>Fungi</taxon>
        <taxon>Dikarya</taxon>
        <taxon>Ascomycota</taxon>
        <taxon>Pezizomycotina</taxon>
        <taxon>Eurotiomycetes</taxon>
        <taxon>Chaetothyriomycetidae</taxon>
        <taxon>Chaetothyriales</taxon>
        <taxon>Herpotrichiellaceae</taxon>
        <taxon>Cladophialophora</taxon>
    </lineage>
</organism>
<evidence type="ECO:0000313" key="3">
    <source>
        <dbReference type="Proteomes" id="UP000019471"/>
    </source>
</evidence>
<dbReference type="Proteomes" id="UP000019471">
    <property type="component" value="Unassembled WGS sequence"/>
</dbReference>
<comment type="caution">
    <text evidence="2">The sequence shown here is derived from an EMBL/GenBank/DDBJ whole genome shotgun (WGS) entry which is preliminary data.</text>
</comment>
<dbReference type="STRING" id="1182543.W9WP39"/>
<evidence type="ECO:0000313" key="2">
    <source>
        <dbReference type="EMBL" id="EXJ69937.1"/>
    </source>
</evidence>
<name>W9WP39_9EURO</name>
<dbReference type="HOGENOM" id="CLU_918288_0_0_1"/>
<sequence length="303" mass="32884">MSAQVAYDHACAASALVDAVLSTFARLSAIPSFVAYAAYCGAAIQIPFMWSTEPAVKQRAYENVRANVKMIYTLAKYWKFAALLESHVRYIYQIHAKSPVILENEPKLIIDSKKLMSFRGTTAVHARESILGHNRILWRNGNVLPRPGEEVADLGAEGGEGEGQGGRRGESLTDPPPSAVEIPRRREISEPQSQSTLSLLPEPAAAPLAQQTQPPPPIPGVSLPMQVPLPLSSPYAPPPPPPLPIIEQTPGLELPSLDFFRPFHDPEMLDLFPNGQAMDFSLFAPSPGAGLGFLDPWPATIPE</sequence>
<feature type="region of interest" description="Disordered" evidence="1">
    <location>
        <begin position="148"/>
        <end position="197"/>
    </location>
</feature>
<dbReference type="EMBL" id="AMGX01000010">
    <property type="protein sequence ID" value="EXJ69937.1"/>
    <property type="molecule type" value="Genomic_DNA"/>
</dbReference>
<evidence type="ECO:0000256" key="1">
    <source>
        <dbReference type="SAM" id="MobiDB-lite"/>
    </source>
</evidence>
<reference evidence="2 3" key="1">
    <citation type="submission" date="2013-03" db="EMBL/GenBank/DDBJ databases">
        <title>The Genome Sequence of Cladophialophora psammophila CBS 110553.</title>
        <authorList>
            <consortium name="The Broad Institute Genomics Platform"/>
            <person name="Cuomo C."/>
            <person name="de Hoog S."/>
            <person name="Gorbushina A."/>
            <person name="Walker B."/>
            <person name="Young S.K."/>
            <person name="Zeng Q."/>
            <person name="Gargeya S."/>
            <person name="Fitzgerald M."/>
            <person name="Haas B."/>
            <person name="Abouelleil A."/>
            <person name="Allen A.W."/>
            <person name="Alvarado L."/>
            <person name="Arachchi H.M."/>
            <person name="Berlin A.M."/>
            <person name="Chapman S.B."/>
            <person name="Gainer-Dewar J."/>
            <person name="Goldberg J."/>
            <person name="Griggs A."/>
            <person name="Gujja S."/>
            <person name="Hansen M."/>
            <person name="Howarth C."/>
            <person name="Imamovic A."/>
            <person name="Ireland A."/>
            <person name="Larimer J."/>
            <person name="McCowan C."/>
            <person name="Murphy C."/>
            <person name="Pearson M."/>
            <person name="Poon T.W."/>
            <person name="Priest M."/>
            <person name="Roberts A."/>
            <person name="Saif S."/>
            <person name="Shea T."/>
            <person name="Sisk P."/>
            <person name="Sykes S."/>
            <person name="Wortman J."/>
            <person name="Nusbaum C."/>
            <person name="Birren B."/>
        </authorList>
    </citation>
    <scope>NUCLEOTIDE SEQUENCE [LARGE SCALE GENOMIC DNA]</scope>
    <source>
        <strain evidence="2 3">CBS 110553</strain>
    </source>
</reference>
<dbReference type="RefSeq" id="XP_007745789.1">
    <property type="nucleotide sequence ID" value="XM_007747599.1"/>
</dbReference>
<dbReference type="AlphaFoldDB" id="W9WP39"/>
<keyword evidence="3" id="KW-1185">Reference proteome</keyword>
<dbReference type="GeneID" id="19191716"/>